<organism evidence="9 10">
    <name type="scientific">Roseomonas elaeocarpi</name>
    <dbReference type="NCBI Taxonomy" id="907779"/>
    <lineage>
        <taxon>Bacteria</taxon>
        <taxon>Pseudomonadati</taxon>
        <taxon>Pseudomonadota</taxon>
        <taxon>Alphaproteobacteria</taxon>
        <taxon>Acetobacterales</taxon>
        <taxon>Roseomonadaceae</taxon>
        <taxon>Roseomonas</taxon>
    </lineage>
</organism>
<dbReference type="PROSITE" id="PS50928">
    <property type="entry name" value="ABC_TM1"/>
    <property type="match status" value="1"/>
</dbReference>
<dbReference type="InterPro" id="IPR000515">
    <property type="entry name" value="MetI-like"/>
</dbReference>
<feature type="domain" description="ABC transmembrane type-1" evidence="8">
    <location>
        <begin position="108"/>
        <end position="324"/>
    </location>
</feature>
<dbReference type="Pfam" id="PF00528">
    <property type="entry name" value="BPD_transp_1"/>
    <property type="match status" value="1"/>
</dbReference>
<dbReference type="PANTHER" id="PTHR30465">
    <property type="entry name" value="INNER MEMBRANE ABC TRANSPORTER"/>
    <property type="match status" value="1"/>
</dbReference>
<name>A0ABV6JWM7_9PROT</name>
<dbReference type="InterPro" id="IPR035906">
    <property type="entry name" value="MetI-like_sf"/>
</dbReference>
<comment type="subcellular location">
    <subcellularLocation>
        <location evidence="1 7">Cell membrane</location>
        <topology evidence="1 7">Multi-pass membrane protein</topology>
    </subcellularLocation>
</comment>
<feature type="transmembrane region" description="Helical" evidence="7">
    <location>
        <begin position="301"/>
        <end position="324"/>
    </location>
</feature>
<keyword evidence="5 7" id="KW-1133">Transmembrane helix</keyword>
<evidence type="ECO:0000256" key="7">
    <source>
        <dbReference type="RuleBase" id="RU363032"/>
    </source>
</evidence>
<sequence length="334" mass="35854">MRGYGLYLLRRLLQFVLVVFIGINVTYVITHATPIDPVEQTVTAATAFGTTSPEAIDMMRRSLQDLYGTGGSALHQWLAFWGRILVGDFGPSLSAFPTPVSTLIGRALPWTAGLMLVATVLSWGLGNLLGGLAGYYRRNRLLKFAGIVAMGVHPVPYYIVAFVLLILFGYVWPVLPITGAYAQGLQPGFSPDFIGSVLRHSLLPAASLVLVGIGGWFMGMRSLVSNVVTEDYVVYAELAGVKHRRILGAYIMRNALAPQVTGLAMTLGAIFNGAIITEQVFGYPGLGSLLVAAVHAGDYSLVIGVTTISILAVSFAVLLVDLLYPLLDPRVQAR</sequence>
<evidence type="ECO:0000256" key="3">
    <source>
        <dbReference type="ARBA" id="ARBA00022475"/>
    </source>
</evidence>
<dbReference type="SUPFAM" id="SSF161098">
    <property type="entry name" value="MetI-like"/>
    <property type="match status" value="1"/>
</dbReference>
<evidence type="ECO:0000259" key="8">
    <source>
        <dbReference type="PROSITE" id="PS50928"/>
    </source>
</evidence>
<dbReference type="CDD" id="cd06261">
    <property type="entry name" value="TM_PBP2"/>
    <property type="match status" value="1"/>
</dbReference>
<feature type="transmembrane region" description="Helical" evidence="7">
    <location>
        <begin position="157"/>
        <end position="182"/>
    </location>
</feature>
<keyword evidence="2 7" id="KW-0813">Transport</keyword>
<keyword evidence="10" id="KW-1185">Reference proteome</keyword>
<feature type="transmembrane region" description="Helical" evidence="7">
    <location>
        <begin position="110"/>
        <end position="136"/>
    </location>
</feature>
<dbReference type="RefSeq" id="WP_377045867.1">
    <property type="nucleotide sequence ID" value="NZ_JBHLUN010000013.1"/>
</dbReference>
<accession>A0ABV6JWM7</accession>
<protein>
    <submittedName>
        <fullName evidence="9">ABC transporter permease</fullName>
    </submittedName>
</protein>
<feature type="transmembrane region" description="Helical" evidence="7">
    <location>
        <begin position="12"/>
        <end position="30"/>
    </location>
</feature>
<dbReference type="Gene3D" id="1.10.3720.10">
    <property type="entry name" value="MetI-like"/>
    <property type="match status" value="1"/>
</dbReference>
<proteinExistence type="inferred from homology"/>
<evidence type="ECO:0000256" key="6">
    <source>
        <dbReference type="ARBA" id="ARBA00023136"/>
    </source>
</evidence>
<evidence type="ECO:0000256" key="4">
    <source>
        <dbReference type="ARBA" id="ARBA00022692"/>
    </source>
</evidence>
<dbReference type="Proteomes" id="UP001589865">
    <property type="component" value="Unassembled WGS sequence"/>
</dbReference>
<comment type="caution">
    <text evidence="9">The sequence shown here is derived from an EMBL/GenBank/DDBJ whole genome shotgun (WGS) entry which is preliminary data.</text>
</comment>
<feature type="transmembrane region" description="Helical" evidence="7">
    <location>
        <begin position="260"/>
        <end position="281"/>
    </location>
</feature>
<keyword evidence="3" id="KW-1003">Cell membrane</keyword>
<dbReference type="EMBL" id="JBHLUN010000013">
    <property type="protein sequence ID" value="MFC0410115.1"/>
    <property type="molecule type" value="Genomic_DNA"/>
</dbReference>
<keyword evidence="4 7" id="KW-0812">Transmembrane</keyword>
<evidence type="ECO:0000256" key="5">
    <source>
        <dbReference type="ARBA" id="ARBA00022989"/>
    </source>
</evidence>
<evidence type="ECO:0000256" key="1">
    <source>
        <dbReference type="ARBA" id="ARBA00004651"/>
    </source>
</evidence>
<gene>
    <name evidence="9" type="ORF">ACFFGY_17820</name>
</gene>
<comment type="similarity">
    <text evidence="7">Belongs to the binding-protein-dependent transport system permease family.</text>
</comment>
<keyword evidence="6 7" id="KW-0472">Membrane</keyword>
<evidence type="ECO:0000313" key="10">
    <source>
        <dbReference type="Proteomes" id="UP001589865"/>
    </source>
</evidence>
<reference evidence="9 10" key="1">
    <citation type="submission" date="2024-09" db="EMBL/GenBank/DDBJ databases">
        <authorList>
            <person name="Sun Q."/>
            <person name="Mori K."/>
        </authorList>
    </citation>
    <scope>NUCLEOTIDE SEQUENCE [LARGE SCALE GENOMIC DNA]</scope>
    <source>
        <strain evidence="9 10">TBRC 5777</strain>
    </source>
</reference>
<feature type="transmembrane region" description="Helical" evidence="7">
    <location>
        <begin position="202"/>
        <end position="219"/>
    </location>
</feature>
<evidence type="ECO:0000256" key="2">
    <source>
        <dbReference type="ARBA" id="ARBA00022448"/>
    </source>
</evidence>
<evidence type="ECO:0000313" key="9">
    <source>
        <dbReference type="EMBL" id="MFC0410115.1"/>
    </source>
</evidence>
<dbReference type="PANTHER" id="PTHR30465:SF55">
    <property type="entry name" value="OLIGOPEPTIDE ABC TRANSPORTER, PERMEASE PROTEIN"/>
    <property type="match status" value="1"/>
</dbReference>